<dbReference type="AlphaFoldDB" id="A0AAV4APU4"/>
<comment type="caution">
    <text evidence="1">The sequence shown here is derived from an EMBL/GenBank/DDBJ whole genome shotgun (WGS) entry which is preliminary data.</text>
</comment>
<dbReference type="SUPFAM" id="SSF53098">
    <property type="entry name" value="Ribonuclease H-like"/>
    <property type="match status" value="1"/>
</dbReference>
<accession>A0AAV4APU4</accession>
<protein>
    <submittedName>
        <fullName evidence="1">Uncharacterized protein</fullName>
    </submittedName>
</protein>
<organism evidence="1 2">
    <name type="scientific">Plakobranchus ocellatus</name>
    <dbReference type="NCBI Taxonomy" id="259542"/>
    <lineage>
        <taxon>Eukaryota</taxon>
        <taxon>Metazoa</taxon>
        <taxon>Spiralia</taxon>
        <taxon>Lophotrochozoa</taxon>
        <taxon>Mollusca</taxon>
        <taxon>Gastropoda</taxon>
        <taxon>Heterobranchia</taxon>
        <taxon>Euthyneura</taxon>
        <taxon>Panpulmonata</taxon>
        <taxon>Sacoglossa</taxon>
        <taxon>Placobranchoidea</taxon>
        <taxon>Plakobranchidae</taxon>
        <taxon>Plakobranchus</taxon>
    </lineage>
</organism>
<dbReference type="InterPro" id="IPR012337">
    <property type="entry name" value="RNaseH-like_sf"/>
</dbReference>
<dbReference type="PANTHER" id="PTHR37162">
    <property type="entry name" value="HAT FAMILY DIMERISATION DOMAINCONTAINING PROTEIN-RELATED"/>
    <property type="match status" value="1"/>
</dbReference>
<evidence type="ECO:0000313" key="2">
    <source>
        <dbReference type="Proteomes" id="UP000735302"/>
    </source>
</evidence>
<sequence>MASSKIERLAALMRSHPFSVSTDRSNNTAGGSKYYPLVVRVSTENGMETGLLSLRICEGQSTVLLFHPGKNIFELLAGDFECHSIPCENCLSLGTDNDPNMVGHKSGLFAFAQKKHRNIFMSVHIAARKGAAHLAPLEEALIDVFYYFKKSATRQNDLKAFQDLFNTERKKCLKHVATRWLSIQSCVNRLLHNWDALKADFSSEKSRQKSPLGTAKADSLLEFLRSPTNRLFGHFLLYAIKLSDPVFIRLQAVEPLIHQLLPSTEEPLKVILTKFIKPEAIMKDDITKINVKDPAIQKQDEGLRIGTAAAAMSFIEEAEKKPPASKTAASFL</sequence>
<dbReference type="EMBL" id="BLXT01004021">
    <property type="protein sequence ID" value="GFO08895.1"/>
    <property type="molecule type" value="Genomic_DNA"/>
</dbReference>
<name>A0AAV4APU4_9GAST</name>
<proteinExistence type="predicted"/>
<dbReference type="PANTHER" id="PTHR37162:SF1">
    <property type="entry name" value="BED-TYPE DOMAIN-CONTAINING PROTEIN"/>
    <property type="match status" value="1"/>
</dbReference>
<gene>
    <name evidence="1" type="ORF">PoB_003540000</name>
</gene>
<keyword evidence="2" id="KW-1185">Reference proteome</keyword>
<reference evidence="1 2" key="1">
    <citation type="journal article" date="2021" name="Elife">
        <title>Chloroplast acquisition without the gene transfer in kleptoplastic sea slugs, Plakobranchus ocellatus.</title>
        <authorList>
            <person name="Maeda T."/>
            <person name="Takahashi S."/>
            <person name="Yoshida T."/>
            <person name="Shimamura S."/>
            <person name="Takaki Y."/>
            <person name="Nagai Y."/>
            <person name="Toyoda A."/>
            <person name="Suzuki Y."/>
            <person name="Arimoto A."/>
            <person name="Ishii H."/>
            <person name="Satoh N."/>
            <person name="Nishiyama T."/>
            <person name="Hasebe M."/>
            <person name="Maruyama T."/>
            <person name="Minagawa J."/>
            <person name="Obokata J."/>
            <person name="Shigenobu S."/>
        </authorList>
    </citation>
    <scope>NUCLEOTIDE SEQUENCE [LARGE SCALE GENOMIC DNA]</scope>
</reference>
<dbReference type="Proteomes" id="UP000735302">
    <property type="component" value="Unassembled WGS sequence"/>
</dbReference>
<evidence type="ECO:0000313" key="1">
    <source>
        <dbReference type="EMBL" id="GFO08895.1"/>
    </source>
</evidence>